<evidence type="ECO:0000313" key="12">
    <source>
        <dbReference type="EMBL" id="JAG95210.1"/>
    </source>
</evidence>
<dbReference type="GO" id="GO:0042761">
    <property type="term" value="P:very long-chain fatty acid biosynthetic process"/>
    <property type="evidence" value="ECO:0007669"/>
    <property type="project" value="TreeGrafter"/>
</dbReference>
<evidence type="ECO:0000256" key="6">
    <source>
        <dbReference type="ARBA" id="ARBA00022989"/>
    </source>
</evidence>
<name>A0A0D6QZU9_ARACU</name>
<dbReference type="PANTHER" id="PTHR11157:SF11">
    <property type="entry name" value="ELONGATION OF FATTY ACIDS PROTEIN 3-LIKE"/>
    <property type="match status" value="1"/>
</dbReference>
<keyword evidence="6 11" id="KW-1133">Transmembrane helix</keyword>
<evidence type="ECO:0000256" key="11">
    <source>
        <dbReference type="SAM" id="Phobius"/>
    </source>
</evidence>
<dbReference type="GO" id="GO:0005789">
    <property type="term" value="C:endoplasmic reticulum membrane"/>
    <property type="evidence" value="ECO:0007669"/>
    <property type="project" value="TreeGrafter"/>
</dbReference>
<evidence type="ECO:0000256" key="4">
    <source>
        <dbReference type="ARBA" id="ARBA00022692"/>
    </source>
</evidence>
<keyword evidence="7" id="KW-0443">Lipid metabolism</keyword>
<keyword evidence="4 11" id="KW-0812">Transmembrane</keyword>
<feature type="transmembrane region" description="Helical" evidence="11">
    <location>
        <begin position="70"/>
        <end position="93"/>
    </location>
</feature>
<keyword evidence="3" id="KW-0808">Transferase</keyword>
<reference evidence="12" key="1">
    <citation type="submission" date="2015-03" db="EMBL/GenBank/DDBJ databases">
        <title>A transcriptome of Araucaria cunninghamii, an australian fine timber species.</title>
        <authorList>
            <person name="Jing Yi C.J.Y."/>
            <person name="Yin San L.Y.S."/>
            <person name="Abdul Karim S.S."/>
            <person name="Wan Azmi N.N."/>
            <person name="Hercus R.R."/>
            <person name="Croft L.L."/>
        </authorList>
    </citation>
    <scope>NUCLEOTIDE SEQUENCE</scope>
    <source>
        <strain evidence="12">MI0301</strain>
        <tissue evidence="12">Leaf</tissue>
    </source>
</reference>
<keyword evidence="9" id="KW-0275">Fatty acid biosynthesis</keyword>
<dbReference type="GO" id="GO:0034626">
    <property type="term" value="P:fatty acid elongation, polyunsaturated fatty acid"/>
    <property type="evidence" value="ECO:0007669"/>
    <property type="project" value="TreeGrafter"/>
</dbReference>
<keyword evidence="2" id="KW-0444">Lipid biosynthesis</keyword>
<evidence type="ECO:0000256" key="7">
    <source>
        <dbReference type="ARBA" id="ARBA00023098"/>
    </source>
</evidence>
<keyword evidence="5" id="KW-0276">Fatty acid metabolism</keyword>
<dbReference type="EMBL" id="GCKF01041236">
    <property type="protein sequence ID" value="JAG95210.1"/>
    <property type="molecule type" value="Transcribed_RNA"/>
</dbReference>
<evidence type="ECO:0000256" key="3">
    <source>
        <dbReference type="ARBA" id="ARBA00022679"/>
    </source>
</evidence>
<evidence type="ECO:0000256" key="5">
    <source>
        <dbReference type="ARBA" id="ARBA00022832"/>
    </source>
</evidence>
<sequence length="305" mass="34874">MMKMSGVFGRVQYWLAEQPAVAHFRWDHHAWGSTWTFLIMALGAYLLLIGALKLILLWRKRPVPLGPIPAIHNLCVVLASMAVFVGCWVSTVVEIRETRRWRLWRSGSAAEWIMCFPLGTRPSGRVFFWSYLFYLTKYHQLFETVIWILRKKPLTLLHVFHHVTVVCMCFIWLEFSQSLQIVGILSNTLVYAVIYSYFLWRSMGLPLRPASTVLAAHCQMVHLGLTVVAHAALLGLHFKRREGCNGMGAWLFNAFLNAALLLLFLKFYLKKCCRNGCDSKLIDSPKSLDDSSSSSSSLSKQTKQL</sequence>
<keyword evidence="8 11" id="KW-0472">Membrane</keyword>
<dbReference type="GO" id="GO:0019367">
    <property type="term" value="P:fatty acid elongation, saturated fatty acid"/>
    <property type="evidence" value="ECO:0007669"/>
    <property type="project" value="TreeGrafter"/>
</dbReference>
<evidence type="ECO:0000256" key="2">
    <source>
        <dbReference type="ARBA" id="ARBA00022516"/>
    </source>
</evidence>
<dbReference type="Pfam" id="PF01151">
    <property type="entry name" value="ELO"/>
    <property type="match status" value="1"/>
</dbReference>
<dbReference type="PANTHER" id="PTHR11157">
    <property type="entry name" value="FATTY ACID ACYL TRANSFERASE-RELATED"/>
    <property type="match status" value="1"/>
</dbReference>
<evidence type="ECO:0000256" key="8">
    <source>
        <dbReference type="ARBA" id="ARBA00023136"/>
    </source>
</evidence>
<evidence type="ECO:0008006" key="13">
    <source>
        <dbReference type="Google" id="ProtNLM"/>
    </source>
</evidence>
<evidence type="ECO:0000256" key="10">
    <source>
        <dbReference type="SAM" id="MobiDB-lite"/>
    </source>
</evidence>
<dbReference type="GO" id="GO:0030148">
    <property type="term" value="P:sphingolipid biosynthetic process"/>
    <property type="evidence" value="ECO:0007669"/>
    <property type="project" value="TreeGrafter"/>
</dbReference>
<dbReference type="AlphaFoldDB" id="A0A0D6QZU9"/>
<protein>
    <recommendedName>
        <fullName evidence="13">Very-long-chain 3-oxoacyl-CoA synthase</fullName>
    </recommendedName>
</protein>
<feature type="transmembrane region" description="Helical" evidence="11">
    <location>
        <begin position="212"/>
        <end position="238"/>
    </location>
</feature>
<dbReference type="GO" id="GO:0009922">
    <property type="term" value="F:fatty acid elongase activity"/>
    <property type="evidence" value="ECO:0007669"/>
    <property type="project" value="InterPro"/>
</dbReference>
<feature type="region of interest" description="Disordered" evidence="10">
    <location>
        <begin position="285"/>
        <end position="305"/>
    </location>
</feature>
<feature type="transmembrane region" description="Helical" evidence="11">
    <location>
        <begin position="250"/>
        <end position="269"/>
    </location>
</feature>
<proteinExistence type="predicted"/>
<comment type="subcellular location">
    <subcellularLocation>
        <location evidence="1">Membrane</location>
        <topology evidence="1">Multi-pass membrane protein</topology>
    </subcellularLocation>
</comment>
<dbReference type="InterPro" id="IPR002076">
    <property type="entry name" value="ELO_fam"/>
</dbReference>
<feature type="transmembrane region" description="Helical" evidence="11">
    <location>
        <begin position="179"/>
        <end position="200"/>
    </location>
</feature>
<evidence type="ECO:0000256" key="1">
    <source>
        <dbReference type="ARBA" id="ARBA00004141"/>
    </source>
</evidence>
<feature type="transmembrane region" description="Helical" evidence="11">
    <location>
        <begin position="154"/>
        <end position="173"/>
    </location>
</feature>
<accession>A0A0D6QZU9</accession>
<dbReference type="GO" id="GO:0034625">
    <property type="term" value="P:fatty acid elongation, monounsaturated fatty acid"/>
    <property type="evidence" value="ECO:0007669"/>
    <property type="project" value="TreeGrafter"/>
</dbReference>
<feature type="compositionally biased region" description="Low complexity" evidence="10">
    <location>
        <begin position="290"/>
        <end position="305"/>
    </location>
</feature>
<evidence type="ECO:0000256" key="9">
    <source>
        <dbReference type="ARBA" id="ARBA00023160"/>
    </source>
</evidence>
<organism evidence="12">
    <name type="scientific">Araucaria cunninghamii</name>
    <name type="common">Hoop pine</name>
    <name type="synonym">Moreton Bay pine</name>
    <dbReference type="NCBI Taxonomy" id="56994"/>
    <lineage>
        <taxon>Eukaryota</taxon>
        <taxon>Viridiplantae</taxon>
        <taxon>Streptophyta</taxon>
        <taxon>Embryophyta</taxon>
        <taxon>Tracheophyta</taxon>
        <taxon>Spermatophyta</taxon>
        <taxon>Pinopsida</taxon>
        <taxon>Pinidae</taxon>
        <taxon>Conifers II</taxon>
        <taxon>Araucariales</taxon>
        <taxon>Araucariaceae</taxon>
        <taxon>Araucaria</taxon>
    </lineage>
</organism>
<feature type="transmembrane region" description="Helical" evidence="11">
    <location>
        <begin position="35"/>
        <end position="58"/>
    </location>
</feature>